<dbReference type="EMBL" id="JAEVHI010000002">
    <property type="protein sequence ID" value="KAG5300064.1"/>
    <property type="molecule type" value="Genomic_DNA"/>
</dbReference>
<proteinExistence type="predicted"/>
<sequence>MDLFSDDNEVERAERKDILSQLDTIVQGAQFSQSLWACLQVADLSQLRTILTEVREAYYPLATLTGFGALIDESQLIPHWKQLVRDASRTSSTAATPSKPGTPVQLVSGPQGVSGSPSTQTSGDRKRRRILFQTRDKRQRDLCLQRDQRKCVITGSGEPVEVAHIFPFAMRDLQTPEQRSESSNFWNILKIFWTEEKVERWFNAIRATTETLRNLFCLSPNAHAYQGKIYFALKHIISNENNSSRTVKFIWLPHFENYRSLRLSTEPSVTPVTTFRRDGVGGRVGLLDLSTGSAISSGHTIVWETEDPVNLPLPDVDLLELHWVLQRVAAMAGAAEPQDETYETDDEDGCGALVDDNSDVSDFLIPQKYTISAPTFTNKQAMLSDPSPIDVHNISDKRQVLLSSSDK</sequence>
<feature type="compositionally biased region" description="Low complexity" evidence="1">
    <location>
        <begin position="89"/>
        <end position="118"/>
    </location>
</feature>
<dbReference type="InterPro" id="IPR003615">
    <property type="entry name" value="HNH_nuc"/>
</dbReference>
<protein>
    <recommendedName>
        <fullName evidence="2">HNH nuclease domain-containing protein</fullName>
    </recommendedName>
</protein>
<evidence type="ECO:0000313" key="4">
    <source>
        <dbReference type="Proteomes" id="UP000670092"/>
    </source>
</evidence>
<reference evidence="3 4" key="1">
    <citation type="submission" date="2021-01" db="EMBL/GenBank/DDBJ databases">
        <title>Chromosome-level genome assembly of a human fungal pathogen reveals clustering of transcriptionally co-regulated genes.</title>
        <authorList>
            <person name="Voorhies M."/>
            <person name="Cohen S."/>
            <person name="Shea T.P."/>
            <person name="Petrus S."/>
            <person name="Munoz J.F."/>
            <person name="Poplawski S."/>
            <person name="Goldman W.E."/>
            <person name="Michael T."/>
            <person name="Cuomo C.A."/>
            <person name="Sil A."/>
            <person name="Beyhan S."/>
        </authorList>
    </citation>
    <scope>NUCLEOTIDE SEQUENCE [LARGE SCALE GENOMIC DNA]</scope>
    <source>
        <strain evidence="3 4">G184AR</strain>
    </source>
</reference>
<gene>
    <name evidence="3" type="ORF">I7I52_10591</name>
</gene>
<feature type="domain" description="HNH nuclease" evidence="2">
    <location>
        <begin position="151"/>
        <end position="233"/>
    </location>
</feature>
<dbReference type="Proteomes" id="UP000670092">
    <property type="component" value="Unassembled WGS sequence"/>
</dbReference>
<evidence type="ECO:0000313" key="3">
    <source>
        <dbReference type="EMBL" id="KAG5300064.1"/>
    </source>
</evidence>
<accession>A0A8H8D3U9</accession>
<dbReference type="AlphaFoldDB" id="A0A8H8D3U9"/>
<dbReference type="Pfam" id="PF13391">
    <property type="entry name" value="HNH_2"/>
    <property type="match status" value="1"/>
</dbReference>
<feature type="region of interest" description="Disordered" evidence="1">
    <location>
        <begin position="88"/>
        <end position="130"/>
    </location>
</feature>
<comment type="caution">
    <text evidence="3">The sequence shown here is derived from an EMBL/GenBank/DDBJ whole genome shotgun (WGS) entry which is preliminary data.</text>
</comment>
<evidence type="ECO:0000259" key="2">
    <source>
        <dbReference type="Pfam" id="PF13391"/>
    </source>
</evidence>
<name>A0A8H8D3U9_AJECA</name>
<dbReference type="VEuPathDB" id="FungiDB:I7I52_10591"/>
<dbReference type="OrthoDB" id="5416097at2759"/>
<evidence type="ECO:0000256" key="1">
    <source>
        <dbReference type="SAM" id="MobiDB-lite"/>
    </source>
</evidence>
<organism evidence="3 4">
    <name type="scientific">Ajellomyces capsulatus</name>
    <name type="common">Darling's disease fungus</name>
    <name type="synonym">Histoplasma capsulatum</name>
    <dbReference type="NCBI Taxonomy" id="5037"/>
    <lineage>
        <taxon>Eukaryota</taxon>
        <taxon>Fungi</taxon>
        <taxon>Dikarya</taxon>
        <taxon>Ascomycota</taxon>
        <taxon>Pezizomycotina</taxon>
        <taxon>Eurotiomycetes</taxon>
        <taxon>Eurotiomycetidae</taxon>
        <taxon>Onygenales</taxon>
        <taxon>Ajellomycetaceae</taxon>
        <taxon>Histoplasma</taxon>
    </lineage>
</organism>